<proteinExistence type="predicted"/>
<dbReference type="Proteomes" id="UP000326729">
    <property type="component" value="Unassembled WGS sequence"/>
</dbReference>
<dbReference type="RefSeq" id="WP_150715302.1">
    <property type="nucleotide sequence ID" value="NZ_CABVGY010000005.1"/>
</dbReference>
<dbReference type="EMBL" id="CABVGY010000005">
    <property type="protein sequence ID" value="VVM58931.1"/>
    <property type="molecule type" value="Genomic_DNA"/>
</dbReference>
<sequence>MNIDRFDYKDFLPYYLTEEQRIGLAGALKDFSDKTNLYTSGFAGEVLQGDLWGKSPLMDFDSREIKSARILVISNSCDISPDNKRELPVYITYAPVIGLAMYAAALKKSGIDAAVIKAKLQAIREQKITSMLFLPIGHGMDEEGVALLDRTTSIPYKAFNGHAEKSKLTSLSQVGHYLLSFKLSIHFCRMHEAIARG</sequence>
<evidence type="ECO:0000313" key="1">
    <source>
        <dbReference type="EMBL" id="VVM58931.1"/>
    </source>
</evidence>
<protein>
    <submittedName>
        <fullName evidence="1">Uncharacterized protein</fullName>
    </submittedName>
</protein>
<organism evidence="1 2">
    <name type="scientific">Pseudomonas fluorescens</name>
    <dbReference type="NCBI Taxonomy" id="294"/>
    <lineage>
        <taxon>Bacteria</taxon>
        <taxon>Pseudomonadati</taxon>
        <taxon>Pseudomonadota</taxon>
        <taxon>Gammaproteobacteria</taxon>
        <taxon>Pseudomonadales</taxon>
        <taxon>Pseudomonadaceae</taxon>
        <taxon>Pseudomonas</taxon>
    </lineage>
</organism>
<reference evidence="1 2" key="1">
    <citation type="submission" date="2019-09" db="EMBL/GenBank/DDBJ databases">
        <authorList>
            <person name="Chandra G."/>
            <person name="Truman W A."/>
        </authorList>
    </citation>
    <scope>NUCLEOTIDE SEQUENCE [LARGE SCALE GENOMIC DNA]</scope>
    <source>
        <strain evidence="1">PS659</strain>
    </source>
</reference>
<gene>
    <name evidence="1" type="ORF">PS659_01210</name>
</gene>
<name>A0A5E6QU03_PSEFL</name>
<dbReference type="AlphaFoldDB" id="A0A5E6QU03"/>
<evidence type="ECO:0000313" key="2">
    <source>
        <dbReference type="Proteomes" id="UP000326729"/>
    </source>
</evidence>
<accession>A0A5E6QU03</accession>
<dbReference type="OrthoDB" id="982267at2"/>